<evidence type="ECO:0000313" key="2">
    <source>
        <dbReference type="Proteomes" id="UP001165960"/>
    </source>
</evidence>
<name>A0ACC2TQX1_9FUNG</name>
<proteinExistence type="predicted"/>
<reference evidence="1" key="1">
    <citation type="submission" date="2022-04" db="EMBL/GenBank/DDBJ databases">
        <title>Genome of the entomopathogenic fungus Entomophthora muscae.</title>
        <authorList>
            <person name="Elya C."/>
            <person name="Lovett B.R."/>
            <person name="Lee E."/>
            <person name="Macias A.M."/>
            <person name="Hajek A.E."/>
            <person name="De Bivort B.L."/>
            <person name="Kasson M.T."/>
            <person name="De Fine Licht H.H."/>
            <person name="Stajich J.E."/>
        </authorList>
    </citation>
    <scope>NUCLEOTIDE SEQUENCE</scope>
    <source>
        <strain evidence="1">Berkeley</strain>
    </source>
</reference>
<keyword evidence="2" id="KW-1185">Reference proteome</keyword>
<dbReference type="EMBL" id="QTSX02002231">
    <property type="protein sequence ID" value="KAJ9076979.1"/>
    <property type="molecule type" value="Genomic_DNA"/>
</dbReference>
<organism evidence="1 2">
    <name type="scientific">Entomophthora muscae</name>
    <dbReference type="NCBI Taxonomy" id="34485"/>
    <lineage>
        <taxon>Eukaryota</taxon>
        <taxon>Fungi</taxon>
        <taxon>Fungi incertae sedis</taxon>
        <taxon>Zoopagomycota</taxon>
        <taxon>Entomophthoromycotina</taxon>
        <taxon>Entomophthoromycetes</taxon>
        <taxon>Entomophthorales</taxon>
        <taxon>Entomophthoraceae</taxon>
        <taxon>Entomophthora</taxon>
    </lineage>
</organism>
<protein>
    <submittedName>
        <fullName evidence="1">t-SNARE affecting a late Golgi compartment protein 2, variant 4</fullName>
    </submittedName>
</protein>
<comment type="caution">
    <text evidence="1">The sequence shown here is derived from an EMBL/GenBank/DDBJ whole genome shotgun (WGS) entry which is preliminary data.</text>
</comment>
<gene>
    <name evidence="1" type="primary">tlg2_2</name>
    <name evidence="1" type="ORF">DSO57_1021166</name>
</gene>
<accession>A0ACC2TQX1</accession>
<sequence length="354" mass="40088">MATRDRTKLFLQFRKSYGHALTSQDTRRSRARDDDMRAKAPLLRKDDEGLGSELYELEEMGLIISSSDETGGPKSSRAKREGYQVIDIDSVSPLWVDIKDEINSEIDSFDKNFSKLESLHKKRLLPGFQDRSEEEKEINDLAEIMFGQLKKCHGRTRLLGQPNVAQEAPLIVKNAQISLATRLQELSTQLQNRQSSYLEKLQAREKQGGPFQNESAMLFEDQPQLQLVQEELGSWEEELIAQREREVATISDSISQLADLFRSLQTMVIDQGTLLDRIDYNVESVAENVKDAVKELQTVSPNFSPLSSPLDSEPTTLGQVKVLHPHPIGSDCLYDCVNHLQSLISSPRLNNFNL</sequence>
<dbReference type="Proteomes" id="UP001165960">
    <property type="component" value="Unassembled WGS sequence"/>
</dbReference>
<evidence type="ECO:0000313" key="1">
    <source>
        <dbReference type="EMBL" id="KAJ9076979.1"/>
    </source>
</evidence>